<dbReference type="InterPro" id="IPR001647">
    <property type="entry name" value="HTH_TetR"/>
</dbReference>
<dbReference type="InterPro" id="IPR054422">
    <property type="entry name" value="TetR-like_HI_0893_C"/>
</dbReference>
<dbReference type="SUPFAM" id="SSF46689">
    <property type="entry name" value="Homeodomain-like"/>
    <property type="match status" value="1"/>
</dbReference>
<dbReference type="PROSITE" id="PS01081">
    <property type="entry name" value="HTH_TETR_1"/>
    <property type="match status" value="1"/>
</dbReference>
<evidence type="ECO:0000313" key="4">
    <source>
        <dbReference type="EMBL" id="PSR56255.1"/>
    </source>
</evidence>
<dbReference type="PANTHER" id="PTHR43479:SF11">
    <property type="entry name" value="ACREF_ENVCD OPERON REPRESSOR-RELATED"/>
    <property type="match status" value="1"/>
</dbReference>
<reference evidence="4 5" key="1">
    <citation type="submission" date="2018-03" db="EMBL/GenBank/DDBJ databases">
        <title>Adhaeribacter sp. HMF7605 Genome sequencing and assembly.</title>
        <authorList>
            <person name="Kang H."/>
            <person name="Kang J."/>
            <person name="Cha I."/>
            <person name="Kim H."/>
            <person name="Joh K."/>
        </authorList>
    </citation>
    <scope>NUCLEOTIDE SEQUENCE [LARGE SCALE GENOMIC DNA]</scope>
    <source>
        <strain evidence="4 5">HMF7605</strain>
    </source>
</reference>
<name>A0A2T2YLB4_9BACT</name>
<dbReference type="InterPro" id="IPR050624">
    <property type="entry name" value="HTH-type_Tx_Regulator"/>
</dbReference>
<dbReference type="Pfam" id="PF22604">
    <property type="entry name" value="TetR_HI_0893_C"/>
    <property type="match status" value="1"/>
</dbReference>
<dbReference type="Gene3D" id="1.10.357.10">
    <property type="entry name" value="Tetracycline Repressor, domain 2"/>
    <property type="match status" value="1"/>
</dbReference>
<dbReference type="InterPro" id="IPR023772">
    <property type="entry name" value="DNA-bd_HTH_TetR-type_CS"/>
</dbReference>
<dbReference type="InterPro" id="IPR009057">
    <property type="entry name" value="Homeodomain-like_sf"/>
</dbReference>
<proteinExistence type="predicted"/>
<dbReference type="Proteomes" id="UP000240357">
    <property type="component" value="Unassembled WGS sequence"/>
</dbReference>
<keyword evidence="1 2" id="KW-0238">DNA-binding</keyword>
<dbReference type="SUPFAM" id="SSF48498">
    <property type="entry name" value="Tetracyclin repressor-like, C-terminal domain"/>
    <property type="match status" value="1"/>
</dbReference>
<evidence type="ECO:0000313" key="5">
    <source>
        <dbReference type="Proteomes" id="UP000240357"/>
    </source>
</evidence>
<dbReference type="EMBL" id="PYFT01000001">
    <property type="protein sequence ID" value="PSR56255.1"/>
    <property type="molecule type" value="Genomic_DNA"/>
</dbReference>
<evidence type="ECO:0000256" key="1">
    <source>
        <dbReference type="ARBA" id="ARBA00023125"/>
    </source>
</evidence>
<organism evidence="4 5">
    <name type="scientific">Adhaeribacter arboris</name>
    <dbReference type="NCBI Taxonomy" id="2072846"/>
    <lineage>
        <taxon>Bacteria</taxon>
        <taxon>Pseudomonadati</taxon>
        <taxon>Bacteroidota</taxon>
        <taxon>Cytophagia</taxon>
        <taxon>Cytophagales</taxon>
        <taxon>Hymenobacteraceae</taxon>
        <taxon>Adhaeribacter</taxon>
    </lineage>
</organism>
<dbReference type="PROSITE" id="PS50977">
    <property type="entry name" value="HTH_TETR_2"/>
    <property type="match status" value="1"/>
</dbReference>
<keyword evidence="5" id="KW-1185">Reference proteome</keyword>
<dbReference type="GO" id="GO:0003677">
    <property type="term" value="F:DNA binding"/>
    <property type="evidence" value="ECO:0007669"/>
    <property type="project" value="UniProtKB-UniRule"/>
</dbReference>
<gene>
    <name evidence="4" type="ORF">AHMF7605_23515</name>
</gene>
<accession>A0A2T2YLB4</accession>
<protein>
    <submittedName>
        <fullName evidence="4">TetR family transcriptional regulator</fullName>
    </submittedName>
</protein>
<dbReference type="PRINTS" id="PR00455">
    <property type="entry name" value="HTHTETR"/>
</dbReference>
<dbReference type="InterPro" id="IPR036271">
    <property type="entry name" value="Tet_transcr_reg_TetR-rel_C_sf"/>
</dbReference>
<dbReference type="Pfam" id="PF00440">
    <property type="entry name" value="TetR_N"/>
    <property type="match status" value="1"/>
</dbReference>
<evidence type="ECO:0000259" key="3">
    <source>
        <dbReference type="PROSITE" id="PS50977"/>
    </source>
</evidence>
<dbReference type="PANTHER" id="PTHR43479">
    <property type="entry name" value="ACREF/ENVCD OPERON REPRESSOR-RELATED"/>
    <property type="match status" value="1"/>
</dbReference>
<dbReference type="AlphaFoldDB" id="A0A2T2YLB4"/>
<comment type="caution">
    <text evidence="4">The sequence shown here is derived from an EMBL/GenBank/DDBJ whole genome shotgun (WGS) entry which is preliminary data.</text>
</comment>
<feature type="domain" description="HTH tetR-type" evidence="3">
    <location>
        <begin position="5"/>
        <end position="65"/>
    </location>
</feature>
<dbReference type="OrthoDB" id="6430772at2"/>
<sequence length="190" mass="21872">MEQITDKKKIIFATTLALVRENGFHGTTMSMLIKNSGVAAGTIYHYFDSKDTLIMDLHAYIREIMANAILEGDDENKNFKDRFSAFWTHQWEFYTQHPDALYFIEQFVNSPYIHRCPQNGNDRCQNIITQFVKTGIDTGILKPMNYKLMGTMVHSSVITAAKVKLNNRLPLSDEELKQVVDMVWDGIVKD</sequence>
<evidence type="ECO:0000256" key="2">
    <source>
        <dbReference type="PROSITE-ProRule" id="PRU00335"/>
    </source>
</evidence>
<feature type="DNA-binding region" description="H-T-H motif" evidence="2">
    <location>
        <begin position="28"/>
        <end position="47"/>
    </location>
</feature>
<dbReference type="RefSeq" id="WP_106932433.1">
    <property type="nucleotide sequence ID" value="NZ_PYFT01000001.1"/>
</dbReference>